<dbReference type="Proteomes" id="UP001061958">
    <property type="component" value="Unassembled WGS sequence"/>
</dbReference>
<dbReference type="GO" id="GO:0005737">
    <property type="term" value="C:cytoplasm"/>
    <property type="evidence" value="ECO:0007669"/>
    <property type="project" value="TreeGrafter"/>
</dbReference>
<evidence type="ECO:0000256" key="11">
    <source>
        <dbReference type="PIRSR" id="PIRSR000239-1"/>
    </source>
</evidence>
<feature type="active site" description="Cysteine sulfenic acid (-SOH) intermediate; for peroxidase activity" evidence="11">
    <location>
        <position position="47"/>
    </location>
</feature>
<dbReference type="InterPro" id="IPR024706">
    <property type="entry name" value="Peroxiredoxin_AhpC-typ"/>
</dbReference>
<evidence type="ECO:0000313" key="14">
    <source>
        <dbReference type="EMBL" id="GJQ12513.1"/>
    </source>
</evidence>
<dbReference type="Gene3D" id="3.40.30.10">
    <property type="entry name" value="Glutaredoxin"/>
    <property type="match status" value="1"/>
</dbReference>
<evidence type="ECO:0000256" key="9">
    <source>
        <dbReference type="ARBA" id="ARBA00038489"/>
    </source>
</evidence>
<dbReference type="OrthoDB" id="338622at2759"/>
<dbReference type="EC" id="1.11.1.24" evidence="2"/>
<keyword evidence="15" id="KW-1185">Reference proteome</keyword>
<dbReference type="PROSITE" id="PS51352">
    <property type="entry name" value="THIOREDOXIN_2"/>
    <property type="match status" value="1"/>
</dbReference>
<protein>
    <recommendedName>
        <fullName evidence="2">thioredoxin-dependent peroxiredoxin</fullName>
        <ecNumber evidence="2">1.11.1.24</ecNumber>
    </recommendedName>
    <alternativeName>
        <fullName evidence="8">Thioredoxin peroxidase</fullName>
    </alternativeName>
</protein>
<dbReference type="CDD" id="cd03017">
    <property type="entry name" value="PRX_BCP"/>
    <property type="match status" value="1"/>
</dbReference>
<dbReference type="PIRSF" id="PIRSF000239">
    <property type="entry name" value="AHPC"/>
    <property type="match status" value="1"/>
</dbReference>
<comment type="caution">
    <text evidence="14">The sequence shown here is derived from an EMBL/GenBank/DDBJ whole genome shotgun (WGS) entry which is preliminary data.</text>
</comment>
<keyword evidence="5" id="KW-0560">Oxidoreductase</keyword>
<comment type="subunit">
    <text evidence="1">Monomer.</text>
</comment>
<evidence type="ECO:0000256" key="1">
    <source>
        <dbReference type="ARBA" id="ARBA00011245"/>
    </source>
</evidence>
<feature type="domain" description="Thioredoxin" evidence="12">
    <location>
        <begin position="4"/>
        <end position="153"/>
    </location>
</feature>
<comment type="catalytic activity">
    <reaction evidence="10">
        <text>a hydroperoxide + [thioredoxin]-dithiol = an alcohol + [thioredoxin]-disulfide + H2O</text>
        <dbReference type="Rhea" id="RHEA:62620"/>
        <dbReference type="Rhea" id="RHEA-COMP:10698"/>
        <dbReference type="Rhea" id="RHEA-COMP:10700"/>
        <dbReference type="ChEBI" id="CHEBI:15377"/>
        <dbReference type="ChEBI" id="CHEBI:29950"/>
        <dbReference type="ChEBI" id="CHEBI:30879"/>
        <dbReference type="ChEBI" id="CHEBI:35924"/>
        <dbReference type="ChEBI" id="CHEBI:50058"/>
        <dbReference type="EC" id="1.11.1.24"/>
    </reaction>
</comment>
<keyword evidence="7" id="KW-0676">Redox-active center</keyword>
<evidence type="ECO:0000313" key="15">
    <source>
        <dbReference type="Proteomes" id="UP001061958"/>
    </source>
</evidence>
<sequence length="157" mass="17946">MPKLQVGEKAPNFQLRDQDGNIIEIGEFIGKCSLVLFFYPKDKIYCCTRQVCFFRDSMSYFDEQNAKIFGISSDTVECHQSFAKKNHLSFPLLSDRGGNVRKLYGVPNTMFILPGRCTYIIDSNGIIRHIYSSQVKFANHVMEAKRALETIQLSSDN</sequence>
<evidence type="ECO:0000256" key="8">
    <source>
        <dbReference type="ARBA" id="ARBA00032824"/>
    </source>
</evidence>
<dbReference type="Pfam" id="PF00578">
    <property type="entry name" value="AhpC-TSA"/>
    <property type="match status" value="1"/>
</dbReference>
<dbReference type="GO" id="GO:0008379">
    <property type="term" value="F:thioredoxin peroxidase activity"/>
    <property type="evidence" value="ECO:0007669"/>
    <property type="project" value="TreeGrafter"/>
</dbReference>
<keyword evidence="3" id="KW-0575">Peroxidase</keyword>
<evidence type="ECO:0000256" key="2">
    <source>
        <dbReference type="ARBA" id="ARBA00013017"/>
    </source>
</evidence>
<evidence type="ECO:0000259" key="12">
    <source>
        <dbReference type="PROSITE" id="PS51352"/>
    </source>
</evidence>
<dbReference type="InterPro" id="IPR000866">
    <property type="entry name" value="AhpC/TSA"/>
</dbReference>
<dbReference type="PANTHER" id="PTHR42801:SF4">
    <property type="entry name" value="AHPC_TSA FAMILY PROTEIN"/>
    <property type="match status" value="1"/>
</dbReference>
<dbReference type="InterPro" id="IPR013766">
    <property type="entry name" value="Thioredoxin_domain"/>
</dbReference>
<dbReference type="InterPro" id="IPR036249">
    <property type="entry name" value="Thioredoxin-like_sf"/>
</dbReference>
<dbReference type="GO" id="GO:0045454">
    <property type="term" value="P:cell redox homeostasis"/>
    <property type="evidence" value="ECO:0007669"/>
    <property type="project" value="TreeGrafter"/>
</dbReference>
<dbReference type="AlphaFoldDB" id="A0A9C7PXC7"/>
<gene>
    <name evidence="13" type="ORF">GpartN1_g4239.t1</name>
    <name evidence="14" type="ORF">GpartN1_g4304.t1</name>
</gene>
<dbReference type="InterPro" id="IPR050924">
    <property type="entry name" value="Peroxiredoxin_BCP/PrxQ"/>
</dbReference>
<evidence type="ECO:0000256" key="4">
    <source>
        <dbReference type="ARBA" id="ARBA00022862"/>
    </source>
</evidence>
<dbReference type="EMBL" id="BQMJ01000033">
    <property type="protein sequence ID" value="GJQ12448.1"/>
    <property type="molecule type" value="Genomic_DNA"/>
</dbReference>
<keyword evidence="4" id="KW-0049">Antioxidant</keyword>
<evidence type="ECO:0000313" key="13">
    <source>
        <dbReference type="EMBL" id="GJQ12448.1"/>
    </source>
</evidence>
<keyword evidence="6" id="KW-1015">Disulfide bond</keyword>
<dbReference type="PANTHER" id="PTHR42801">
    <property type="entry name" value="THIOREDOXIN-DEPENDENT PEROXIDE REDUCTASE"/>
    <property type="match status" value="1"/>
</dbReference>
<evidence type="ECO:0000256" key="6">
    <source>
        <dbReference type="ARBA" id="ARBA00023157"/>
    </source>
</evidence>
<reference evidence="14" key="1">
    <citation type="journal article" date="2022" name="Proc. Natl. Acad. Sci. U.S.A.">
        <title>Life cycle and functional genomics of the unicellular red alga Galdieria for elucidating algal and plant evolution and industrial use.</title>
        <authorList>
            <person name="Hirooka S."/>
            <person name="Itabashi T."/>
            <person name="Ichinose T.M."/>
            <person name="Onuma R."/>
            <person name="Fujiwara T."/>
            <person name="Yamashita S."/>
            <person name="Jong L.W."/>
            <person name="Tomita R."/>
            <person name="Iwane A.H."/>
            <person name="Miyagishima S.Y."/>
        </authorList>
    </citation>
    <scope>NUCLEOTIDE SEQUENCE</scope>
    <source>
        <strain evidence="14">NBRC 102759</strain>
    </source>
</reference>
<name>A0A9C7PXC7_9RHOD</name>
<dbReference type="EMBL" id="BQMJ01000034">
    <property type="protein sequence ID" value="GJQ12513.1"/>
    <property type="molecule type" value="Genomic_DNA"/>
</dbReference>
<accession>A0A9C7PXC7</accession>
<organism evidence="14 15">
    <name type="scientific">Galdieria partita</name>
    <dbReference type="NCBI Taxonomy" id="83374"/>
    <lineage>
        <taxon>Eukaryota</taxon>
        <taxon>Rhodophyta</taxon>
        <taxon>Bangiophyceae</taxon>
        <taxon>Galdieriales</taxon>
        <taxon>Galdieriaceae</taxon>
        <taxon>Galdieria</taxon>
    </lineage>
</organism>
<evidence type="ECO:0000256" key="10">
    <source>
        <dbReference type="ARBA" id="ARBA00049091"/>
    </source>
</evidence>
<evidence type="ECO:0000256" key="7">
    <source>
        <dbReference type="ARBA" id="ARBA00023284"/>
    </source>
</evidence>
<proteinExistence type="inferred from homology"/>
<evidence type="ECO:0000256" key="5">
    <source>
        <dbReference type="ARBA" id="ARBA00023002"/>
    </source>
</evidence>
<comment type="similarity">
    <text evidence="9">Belongs to the peroxiredoxin family. BCP/PrxQ subfamily.</text>
</comment>
<reference evidence="14" key="2">
    <citation type="submission" date="2022-01" db="EMBL/GenBank/DDBJ databases">
        <authorList>
            <person name="Hirooka S."/>
            <person name="Miyagishima S.Y."/>
        </authorList>
    </citation>
    <scope>NUCLEOTIDE SEQUENCE</scope>
    <source>
        <strain evidence="14">NBRC 102759</strain>
    </source>
</reference>
<dbReference type="GO" id="GO:0034599">
    <property type="term" value="P:cellular response to oxidative stress"/>
    <property type="evidence" value="ECO:0007669"/>
    <property type="project" value="TreeGrafter"/>
</dbReference>
<evidence type="ECO:0000256" key="3">
    <source>
        <dbReference type="ARBA" id="ARBA00022559"/>
    </source>
</evidence>
<dbReference type="SUPFAM" id="SSF52833">
    <property type="entry name" value="Thioredoxin-like"/>
    <property type="match status" value="1"/>
</dbReference>